<dbReference type="EMBL" id="BGPR01001185">
    <property type="protein sequence ID" value="GBM47575.1"/>
    <property type="molecule type" value="Genomic_DNA"/>
</dbReference>
<comment type="caution">
    <text evidence="2">The sequence shown here is derived from an EMBL/GenBank/DDBJ whole genome shotgun (WGS) entry which is preliminary data.</text>
</comment>
<dbReference type="Proteomes" id="UP000499080">
    <property type="component" value="Unassembled WGS sequence"/>
</dbReference>
<name>A0A4Y2G4F3_ARAVE</name>
<proteinExistence type="predicted"/>
<organism evidence="2 3">
    <name type="scientific">Araneus ventricosus</name>
    <name type="common">Orbweaver spider</name>
    <name type="synonym">Epeira ventricosa</name>
    <dbReference type="NCBI Taxonomy" id="182803"/>
    <lineage>
        <taxon>Eukaryota</taxon>
        <taxon>Metazoa</taxon>
        <taxon>Ecdysozoa</taxon>
        <taxon>Arthropoda</taxon>
        <taxon>Chelicerata</taxon>
        <taxon>Arachnida</taxon>
        <taxon>Araneae</taxon>
        <taxon>Araneomorphae</taxon>
        <taxon>Entelegynae</taxon>
        <taxon>Araneoidea</taxon>
        <taxon>Araneidae</taxon>
        <taxon>Araneus</taxon>
    </lineage>
</organism>
<evidence type="ECO:0000313" key="2">
    <source>
        <dbReference type="EMBL" id="GBM47575.1"/>
    </source>
</evidence>
<dbReference type="InterPro" id="IPR049012">
    <property type="entry name" value="Mutator_transp_dom"/>
</dbReference>
<gene>
    <name evidence="2" type="ORF">AVEN_90282_1</name>
</gene>
<dbReference type="OrthoDB" id="6426807at2759"/>
<accession>A0A4Y2G4F3</accession>
<sequence>MKHAAGEIRNADDPVPSLKCSVSVDGTWQRRGYSSLNGVVSAISILSGKVIDMEVMSQFCKKCDTKTSSSSFALKHQCANHKGSSGNMEVIDAYRIFYCSVNSSGLIYSEYFGYGDSKGYDEVKDIYGTNSVVKCECIGHVQKRVMTHLRNLKNKNKKLGGKGKLTDNFINKLQNYYGIAIRANVGNLLQMQSAVIAAFAHACSSSAKTPMHKQCPEGSDSWCKYPRAISVGKNLKDSNAGLPKIIMNIIKPTYMKLCDQKLLEKCVQGKTQNADESFNNVLWTILPKNTFMELQTLRLGSSIAVLPFNDGFSGIIGVLNELGITPGHYMLKHYSSFDTERIATSKRQCLPATKLSTDKKTGKQKDKE</sequence>
<dbReference type="AlphaFoldDB" id="A0A4Y2G4F3"/>
<feature type="domain" description="Mutator-like transposase" evidence="1">
    <location>
        <begin position="13"/>
        <end position="223"/>
    </location>
</feature>
<evidence type="ECO:0000313" key="3">
    <source>
        <dbReference type="Proteomes" id="UP000499080"/>
    </source>
</evidence>
<keyword evidence="3" id="KW-1185">Reference proteome</keyword>
<evidence type="ECO:0000259" key="1">
    <source>
        <dbReference type="Pfam" id="PF20700"/>
    </source>
</evidence>
<reference evidence="2 3" key="1">
    <citation type="journal article" date="2019" name="Sci. Rep.">
        <title>Orb-weaving spider Araneus ventricosus genome elucidates the spidroin gene catalogue.</title>
        <authorList>
            <person name="Kono N."/>
            <person name="Nakamura H."/>
            <person name="Ohtoshi R."/>
            <person name="Moran D.A.P."/>
            <person name="Shinohara A."/>
            <person name="Yoshida Y."/>
            <person name="Fujiwara M."/>
            <person name="Mori M."/>
            <person name="Tomita M."/>
            <person name="Arakawa K."/>
        </authorList>
    </citation>
    <scope>NUCLEOTIDE SEQUENCE [LARGE SCALE GENOMIC DNA]</scope>
</reference>
<dbReference type="Pfam" id="PF20700">
    <property type="entry name" value="Mutator"/>
    <property type="match status" value="1"/>
</dbReference>
<protein>
    <recommendedName>
        <fullName evidence="1">Mutator-like transposase domain-containing protein</fullName>
    </recommendedName>
</protein>